<proteinExistence type="predicted"/>
<sequence>MSDVELITKLADALAKHFKPSIPLGIDLWDIATIGQYLKRDAAVVRERIACLPDFPKAIRLPSSKGRAHPLYKASEVIGWSETYREKR</sequence>
<protein>
    <submittedName>
        <fullName evidence="1">Uncharacterized protein</fullName>
    </submittedName>
</protein>
<gene>
    <name evidence="1" type="ORF">CPter91_4006</name>
</gene>
<dbReference type="OrthoDB" id="8595257at2"/>
<dbReference type="Proteomes" id="UP000074561">
    <property type="component" value="Chromosome"/>
</dbReference>
<dbReference type="KEGG" id="cpra:CPter91_4006"/>
<evidence type="ECO:0000313" key="2">
    <source>
        <dbReference type="Proteomes" id="UP000074561"/>
    </source>
</evidence>
<dbReference type="RefSeq" id="WP_061942741.1">
    <property type="nucleotide sequence ID" value="NZ_CP013234.1"/>
</dbReference>
<dbReference type="EMBL" id="CP013234">
    <property type="protein sequence ID" value="AMP06327.1"/>
    <property type="molecule type" value="Genomic_DNA"/>
</dbReference>
<dbReference type="AlphaFoldDB" id="A0A127Q8F2"/>
<name>A0A127Q8F2_9BURK</name>
<reference evidence="1 2" key="1">
    <citation type="submission" date="2015-11" db="EMBL/GenBank/DDBJ databases">
        <title>Exploring the genomic traits of fungus-feeding bacterial genus Collimonas.</title>
        <authorList>
            <person name="Song C."/>
            <person name="Schmidt R."/>
            <person name="de Jager V."/>
            <person name="Krzyzanowska D."/>
            <person name="Jongedijk E."/>
            <person name="Cankar K."/>
            <person name="Beekwilder J."/>
            <person name="van Veen A."/>
            <person name="de Boer W."/>
            <person name="van Veen J.A."/>
            <person name="Garbeva P."/>
        </authorList>
    </citation>
    <scope>NUCLEOTIDE SEQUENCE [LARGE SCALE GENOMIC DNA]</scope>
    <source>
        <strain evidence="1 2">Ter91</strain>
    </source>
</reference>
<dbReference type="PATRIC" id="fig|279113.9.peg.3975"/>
<accession>A0A127Q8F2</accession>
<evidence type="ECO:0000313" key="1">
    <source>
        <dbReference type="EMBL" id="AMP06327.1"/>
    </source>
</evidence>
<organism evidence="1 2">
    <name type="scientific">Collimonas pratensis</name>
    <dbReference type="NCBI Taxonomy" id="279113"/>
    <lineage>
        <taxon>Bacteria</taxon>
        <taxon>Pseudomonadati</taxon>
        <taxon>Pseudomonadota</taxon>
        <taxon>Betaproteobacteria</taxon>
        <taxon>Burkholderiales</taxon>
        <taxon>Oxalobacteraceae</taxon>
        <taxon>Collimonas</taxon>
    </lineage>
</organism>